<dbReference type="STRING" id="157783.LK03_13955"/>
<dbReference type="InterPro" id="IPR002347">
    <property type="entry name" value="SDR_fam"/>
</dbReference>
<dbReference type="EMBL" id="CP009455">
    <property type="protein sequence ID" value="AIR90329.1"/>
    <property type="molecule type" value="Genomic_DNA"/>
</dbReference>
<dbReference type="InterPro" id="IPR020904">
    <property type="entry name" value="Sc_DH/Rdtase_CS"/>
</dbReference>
<evidence type="ECO:0000313" key="2">
    <source>
        <dbReference type="EMBL" id="AIR90329.1"/>
    </source>
</evidence>
<dbReference type="InterPro" id="IPR050259">
    <property type="entry name" value="SDR"/>
</dbReference>
<dbReference type="OrthoDB" id="9793325at2"/>
<evidence type="ECO:0000256" key="1">
    <source>
        <dbReference type="ARBA" id="ARBA00006484"/>
    </source>
</evidence>
<dbReference type="KEGG" id="psw:LK03_13955"/>
<dbReference type="Pfam" id="PF13561">
    <property type="entry name" value="adh_short_C2"/>
    <property type="match status" value="1"/>
</dbReference>
<dbReference type="Proteomes" id="UP000029493">
    <property type="component" value="Chromosome"/>
</dbReference>
<proteinExistence type="inferred from homology"/>
<protein>
    <submittedName>
        <fullName evidence="2">Ketoacyl reductase</fullName>
    </submittedName>
</protein>
<reference evidence="2 3" key="1">
    <citation type="submission" date="2014-09" db="EMBL/GenBank/DDBJ databases">
        <authorList>
            <person name="Chan K.-G."/>
        </authorList>
    </citation>
    <scope>NUCLEOTIDE SEQUENCE [LARGE SCALE GENOMIC DNA]</scope>
    <source>
        <strain evidence="2 3">ND07</strain>
    </source>
</reference>
<dbReference type="SUPFAM" id="SSF51735">
    <property type="entry name" value="NAD(P)-binding Rossmann-fold domains"/>
    <property type="match status" value="1"/>
</dbReference>
<dbReference type="AlphaFoldDB" id="A0A089WT03"/>
<evidence type="ECO:0000313" key="3">
    <source>
        <dbReference type="Proteomes" id="UP000029493"/>
    </source>
</evidence>
<dbReference type="PROSITE" id="PS00061">
    <property type="entry name" value="ADH_SHORT"/>
    <property type="match status" value="1"/>
</dbReference>
<dbReference type="InterPro" id="IPR036291">
    <property type="entry name" value="NAD(P)-bd_dom_sf"/>
</dbReference>
<dbReference type="eggNOG" id="COG1028">
    <property type="taxonomic scope" value="Bacteria"/>
</dbReference>
<accession>A0A089WT03</accession>
<keyword evidence="3" id="KW-1185">Reference proteome</keyword>
<dbReference type="GO" id="GO:0032787">
    <property type="term" value="P:monocarboxylic acid metabolic process"/>
    <property type="evidence" value="ECO:0007669"/>
    <property type="project" value="UniProtKB-ARBA"/>
</dbReference>
<sequence>MDLGLNNRVALISGAAGGIGLATARLLAEEGVKLVLTDMDQQKLEESAKDLGGDPLLVAADMTDQAQVDDLVRQAELRFGQVDIVVHTAGVTGAKGDPLELADADYQEAWDTDFFSAVRVARATVPAMRKRRWGRLVCITSENAVQPYWEEAVYNVAKAALAAFIKNLSYKEAAKGVLCNTVSPAFIETGMTDGMMKKRAEELGVSFEDAIKSFLKEERPGIVQERRGQPEEVAAAIALLVSERASFINGSNLRVDGGSVQSVQN</sequence>
<dbReference type="FunFam" id="3.40.50.720:FF:000084">
    <property type="entry name" value="Short-chain dehydrogenase reductase"/>
    <property type="match status" value="1"/>
</dbReference>
<dbReference type="RefSeq" id="WP_038412930.1">
    <property type="nucleotide sequence ID" value="NZ_CP009455.1"/>
</dbReference>
<dbReference type="Gene3D" id="3.40.50.720">
    <property type="entry name" value="NAD(P)-binding Rossmann-like Domain"/>
    <property type="match status" value="1"/>
</dbReference>
<gene>
    <name evidence="2" type="ORF">LK03_13955</name>
</gene>
<dbReference type="PRINTS" id="PR00081">
    <property type="entry name" value="GDHRDH"/>
</dbReference>
<dbReference type="PRINTS" id="PR00080">
    <property type="entry name" value="SDRFAMILY"/>
</dbReference>
<organism evidence="2 3">
    <name type="scientific">Pseudomonas cremoricolorata</name>
    <dbReference type="NCBI Taxonomy" id="157783"/>
    <lineage>
        <taxon>Bacteria</taxon>
        <taxon>Pseudomonadati</taxon>
        <taxon>Pseudomonadota</taxon>
        <taxon>Gammaproteobacteria</taxon>
        <taxon>Pseudomonadales</taxon>
        <taxon>Pseudomonadaceae</taxon>
        <taxon>Pseudomonas</taxon>
    </lineage>
</organism>
<dbReference type="PANTHER" id="PTHR42879:SF6">
    <property type="entry name" value="NADPH-DEPENDENT REDUCTASE BACG"/>
    <property type="match status" value="1"/>
</dbReference>
<name>A0A089WT03_9PSED</name>
<dbReference type="PANTHER" id="PTHR42879">
    <property type="entry name" value="3-OXOACYL-(ACYL-CARRIER-PROTEIN) REDUCTASE"/>
    <property type="match status" value="1"/>
</dbReference>
<comment type="similarity">
    <text evidence="1">Belongs to the short-chain dehydrogenases/reductases (SDR) family.</text>
</comment>